<feature type="compositionally biased region" description="Polar residues" evidence="6">
    <location>
        <begin position="517"/>
        <end position="529"/>
    </location>
</feature>
<feature type="compositionally biased region" description="Polar residues" evidence="6">
    <location>
        <begin position="294"/>
        <end position="303"/>
    </location>
</feature>
<feature type="compositionally biased region" description="Polar residues" evidence="6">
    <location>
        <begin position="248"/>
        <end position="274"/>
    </location>
</feature>
<keyword evidence="4" id="KW-0234">DNA repair</keyword>
<name>A0A979FHJ4_HYAAZ</name>
<dbReference type="GeneID" id="108675457"/>
<dbReference type="InterPro" id="IPR031916">
    <property type="entry name" value="LIG3_BRCT"/>
</dbReference>
<dbReference type="RefSeq" id="XP_047735784.1">
    <property type="nucleotide sequence ID" value="XM_047879828.1"/>
</dbReference>
<dbReference type="CDD" id="cd17707">
    <property type="entry name" value="BRCT_XRCC1_rpt2"/>
    <property type="match status" value="1"/>
</dbReference>
<dbReference type="GO" id="GO:0003684">
    <property type="term" value="F:damaged DNA binding"/>
    <property type="evidence" value="ECO:0007669"/>
    <property type="project" value="InterPro"/>
</dbReference>
<dbReference type="PROSITE" id="PS50172">
    <property type="entry name" value="BRCT"/>
    <property type="match status" value="2"/>
</dbReference>
<keyword evidence="8" id="KW-1185">Reference proteome</keyword>
<comment type="subcellular location">
    <subcellularLocation>
        <location evidence="1">Nucleus</location>
    </subcellularLocation>
</comment>
<keyword evidence="3" id="KW-0227">DNA damage</keyword>
<dbReference type="Proteomes" id="UP000694843">
    <property type="component" value="Unplaced"/>
</dbReference>
<dbReference type="Gene3D" id="2.60.120.260">
    <property type="entry name" value="Galactose-binding domain-like"/>
    <property type="match status" value="1"/>
</dbReference>
<evidence type="ECO:0000256" key="2">
    <source>
        <dbReference type="ARBA" id="ARBA00022737"/>
    </source>
</evidence>
<dbReference type="GO" id="GO:0006284">
    <property type="term" value="P:base-excision repair"/>
    <property type="evidence" value="ECO:0007669"/>
    <property type="project" value="InterPro"/>
</dbReference>
<dbReference type="Gene3D" id="3.40.50.10190">
    <property type="entry name" value="BRCT domain"/>
    <property type="match status" value="2"/>
</dbReference>
<feature type="compositionally biased region" description="Polar residues" evidence="6">
    <location>
        <begin position="455"/>
        <end position="477"/>
    </location>
</feature>
<sequence length="688" mass="75682">MPLIKFASIASFTSEDLNHPADNLLRSQTYRKWRIAPTECGKPASVTIKLEKLSTITAVDIGNDGCAFVEVLVARDDNNFEVLLPASSFMSLLQSRNGTDMNRVRMFTAHHLNKNISSQKWNTVKLVCTQPFNKMNAFGLTFVTLTTDEQQPEQKPAPQQDSTSPGILQLKEAVCDDAGTSKSSINIGSFFAKRKKLESDATDDKFNGKDSQEAIPLSKKARSEESQGSLSRQSTSTLRNPVKINTALEKNSLSHSSSAATTRAPNSSEKQNPSVHDKASSRTVANPSVAKMKPTTTSSQSPASDKEYKARQPTHLDTPSSSDVPFRSILRGVVYTMSGYKNPQRSKLRDKMADMGASYRPDWTDDCTHLICAFINTPKYRAVRGKGHIVTHRWIEECALFKKKMPLKKYLLDPEDEDCLNSTSARETSSSPKTKVSPSPPNSAGPSPTPLAVAKQSSAVRTAPSPTEESADSTQSNRQEDTLTEQDNLEDDSLHGDASDEEDTDDEIQRAMGGRSATKNGQSAASSDCPNDVLGRETSSHVKCNSSSPSGKEVTYEKNGSSSPIDAYSADTDEDEGSSPLRQQIDTSQLDLPLLPDIFSGEHFFIHRSCHDPADVKRYIIAFNGHVSDYMSSCVNFIVADAKWDKTFDEVTQENQEVRFVKPSWIWRCVDASSRAPLEPHLITSKRS</sequence>
<feature type="compositionally biased region" description="Low complexity" evidence="6">
    <location>
        <begin position="428"/>
        <end position="437"/>
    </location>
</feature>
<keyword evidence="5" id="KW-0539">Nucleus</keyword>
<evidence type="ECO:0000259" key="7">
    <source>
        <dbReference type="PROSITE" id="PS50172"/>
    </source>
</evidence>
<dbReference type="CDD" id="cd17725">
    <property type="entry name" value="BRCT_XRCC1_rpt1"/>
    <property type="match status" value="1"/>
</dbReference>
<protein>
    <submittedName>
        <fullName evidence="9">DNA repair protein XRCC1 isoform X1</fullName>
    </submittedName>
</protein>
<evidence type="ECO:0000256" key="5">
    <source>
        <dbReference type="ARBA" id="ARBA00023242"/>
    </source>
</evidence>
<feature type="domain" description="BRCT" evidence="7">
    <location>
        <begin position="325"/>
        <end position="412"/>
    </location>
</feature>
<dbReference type="GO" id="GO:0006303">
    <property type="term" value="P:double-strand break repair via nonhomologous end joining"/>
    <property type="evidence" value="ECO:0007669"/>
    <property type="project" value="InterPro"/>
</dbReference>
<reference evidence="9" key="1">
    <citation type="submission" date="2025-08" db="UniProtKB">
        <authorList>
            <consortium name="RefSeq"/>
        </authorList>
    </citation>
    <scope>IDENTIFICATION</scope>
    <source>
        <tissue evidence="9">Whole organism</tissue>
    </source>
</reference>
<dbReference type="SMART" id="SM00292">
    <property type="entry name" value="BRCT"/>
    <property type="match status" value="2"/>
</dbReference>
<dbReference type="InterPro" id="IPR045080">
    <property type="entry name" value="BRCT_XRCC1_rpt1"/>
</dbReference>
<dbReference type="GO" id="GO:0005634">
    <property type="term" value="C:nucleus"/>
    <property type="evidence" value="ECO:0007669"/>
    <property type="project" value="UniProtKB-SubCell"/>
</dbReference>
<gene>
    <name evidence="9" type="primary">LOC108675457</name>
</gene>
<evidence type="ECO:0000256" key="6">
    <source>
        <dbReference type="SAM" id="MobiDB-lite"/>
    </source>
</evidence>
<dbReference type="SUPFAM" id="SSF52113">
    <property type="entry name" value="BRCT domain"/>
    <property type="match status" value="2"/>
</dbReference>
<feature type="domain" description="BRCT" evidence="7">
    <location>
        <begin position="594"/>
        <end position="683"/>
    </location>
</feature>
<evidence type="ECO:0000256" key="3">
    <source>
        <dbReference type="ARBA" id="ARBA00022763"/>
    </source>
</evidence>
<organism evidence="8 9">
    <name type="scientific">Hyalella azteca</name>
    <name type="common">Amphipod</name>
    <dbReference type="NCBI Taxonomy" id="294128"/>
    <lineage>
        <taxon>Eukaryota</taxon>
        <taxon>Metazoa</taxon>
        <taxon>Ecdysozoa</taxon>
        <taxon>Arthropoda</taxon>
        <taxon>Crustacea</taxon>
        <taxon>Multicrustacea</taxon>
        <taxon>Malacostraca</taxon>
        <taxon>Eumalacostraca</taxon>
        <taxon>Peracarida</taxon>
        <taxon>Amphipoda</taxon>
        <taxon>Senticaudata</taxon>
        <taxon>Talitrida</taxon>
        <taxon>Talitroidea</taxon>
        <taxon>Hyalellidae</taxon>
        <taxon>Hyalella</taxon>
    </lineage>
</organism>
<keyword evidence="2" id="KW-0677">Repeat</keyword>
<dbReference type="AlphaFoldDB" id="A0A979FHJ4"/>
<proteinExistence type="predicted"/>
<feature type="compositionally biased region" description="Pro residues" evidence="6">
    <location>
        <begin position="438"/>
        <end position="449"/>
    </location>
</feature>
<dbReference type="FunFam" id="2.60.120.260:FF:000025">
    <property type="entry name" value="DNA repair protein XRCC1 isoform X1"/>
    <property type="match status" value="1"/>
</dbReference>
<feature type="compositionally biased region" description="Basic and acidic residues" evidence="6">
    <location>
        <begin position="202"/>
        <end position="212"/>
    </location>
</feature>
<dbReference type="InterPro" id="IPR002706">
    <property type="entry name" value="Xrcc1_N"/>
</dbReference>
<feature type="compositionally biased region" description="Polar residues" evidence="6">
    <location>
        <begin position="226"/>
        <end position="239"/>
    </location>
</feature>
<accession>A0A979FHJ4</accession>
<evidence type="ECO:0000313" key="9">
    <source>
        <dbReference type="RefSeq" id="XP_047735784.1"/>
    </source>
</evidence>
<feature type="compositionally biased region" description="Polar residues" evidence="6">
    <location>
        <begin position="541"/>
        <end position="550"/>
    </location>
</feature>
<dbReference type="InterPro" id="IPR008979">
    <property type="entry name" value="Galactose-bd-like_sf"/>
</dbReference>
<dbReference type="GO" id="GO:0000012">
    <property type="term" value="P:single strand break repair"/>
    <property type="evidence" value="ECO:0007669"/>
    <property type="project" value="InterPro"/>
</dbReference>
<dbReference type="PANTHER" id="PTHR11370:SF5">
    <property type="entry name" value="DNA REPAIR PROTEIN XRCC1"/>
    <property type="match status" value="1"/>
</dbReference>
<evidence type="ECO:0000256" key="1">
    <source>
        <dbReference type="ARBA" id="ARBA00004123"/>
    </source>
</evidence>
<feature type="region of interest" description="Disordered" evidence="6">
    <location>
        <begin position="202"/>
        <end position="323"/>
    </location>
</feature>
<evidence type="ECO:0000313" key="8">
    <source>
        <dbReference type="Proteomes" id="UP000694843"/>
    </source>
</evidence>
<dbReference type="InterPro" id="IPR036420">
    <property type="entry name" value="BRCT_dom_sf"/>
</dbReference>
<dbReference type="SUPFAM" id="SSF49785">
    <property type="entry name" value="Galactose-binding domain-like"/>
    <property type="match status" value="1"/>
</dbReference>
<dbReference type="Pfam" id="PF12738">
    <property type="entry name" value="PTCB-BRCT"/>
    <property type="match status" value="1"/>
</dbReference>
<feature type="compositionally biased region" description="Acidic residues" evidence="6">
    <location>
        <begin position="482"/>
        <end position="491"/>
    </location>
</feature>
<feature type="region of interest" description="Disordered" evidence="6">
    <location>
        <begin position="418"/>
        <end position="580"/>
    </location>
</feature>
<evidence type="ECO:0000256" key="4">
    <source>
        <dbReference type="ARBA" id="ARBA00023204"/>
    </source>
</evidence>
<dbReference type="Pfam" id="PF01834">
    <property type="entry name" value="XRCC1_N"/>
    <property type="match status" value="1"/>
</dbReference>
<dbReference type="InterPro" id="IPR001357">
    <property type="entry name" value="BRCT_dom"/>
</dbReference>
<dbReference type="PANTHER" id="PTHR11370">
    <property type="entry name" value="DNA-REPAIR PROTEIN XRCC1"/>
    <property type="match status" value="1"/>
</dbReference>
<dbReference type="Pfam" id="PF16759">
    <property type="entry name" value="LIG3_BRCT"/>
    <property type="match status" value="1"/>
</dbReference>